<evidence type="ECO:0000313" key="9">
    <source>
        <dbReference type="RefSeq" id="XP_052758544.1"/>
    </source>
</evidence>
<proteinExistence type="predicted"/>
<protein>
    <submittedName>
        <fullName evidence="9">General transcription factor 3C polypeptide 5-like</fullName>
    </submittedName>
</protein>
<evidence type="ECO:0000256" key="1">
    <source>
        <dbReference type="ARBA" id="ARBA00004123"/>
    </source>
</evidence>
<dbReference type="InterPro" id="IPR019136">
    <property type="entry name" value="TF_IIIC_su-5_HTH"/>
</dbReference>
<feature type="domain" description="Transcription factor IIIC subunit Tfc1/Sfc1 triple barrel" evidence="7">
    <location>
        <begin position="11"/>
        <end position="114"/>
    </location>
</feature>
<evidence type="ECO:0000259" key="7">
    <source>
        <dbReference type="Pfam" id="PF17682"/>
    </source>
</evidence>
<dbReference type="InterPro" id="IPR042536">
    <property type="entry name" value="TFIIIC_tauA_Sfc1"/>
</dbReference>
<dbReference type="PANTHER" id="PTHR13230">
    <property type="entry name" value="GENERAL TRANSCRIPTION FACTOR IIIC, POLYPEPTIDE 5"/>
    <property type="match status" value="1"/>
</dbReference>
<dbReference type="Proteomes" id="UP001652740">
    <property type="component" value="Unplaced"/>
</dbReference>
<dbReference type="GeneID" id="128202391"/>
<evidence type="ECO:0000256" key="2">
    <source>
        <dbReference type="ARBA" id="ARBA00023125"/>
    </source>
</evidence>
<dbReference type="PANTHER" id="PTHR13230:SF5">
    <property type="entry name" value="GENERAL TRANSCRIPTION FACTOR 3C POLYPEPTIDE 5"/>
    <property type="match status" value="1"/>
</dbReference>
<evidence type="ECO:0000256" key="3">
    <source>
        <dbReference type="ARBA" id="ARBA00023163"/>
    </source>
</evidence>
<gene>
    <name evidence="9" type="primary">LOC128202391</name>
</gene>
<accession>A0ABM3N4R6</accession>
<comment type="subcellular location">
    <subcellularLocation>
        <location evidence="1">Nucleus</location>
    </subcellularLocation>
</comment>
<feature type="region of interest" description="Disordered" evidence="5">
    <location>
        <begin position="428"/>
        <end position="455"/>
    </location>
</feature>
<keyword evidence="2" id="KW-0238">DNA-binding</keyword>
<keyword evidence="4" id="KW-0539">Nucleus</keyword>
<reference evidence="9" key="1">
    <citation type="submission" date="2025-08" db="UniProtKB">
        <authorList>
            <consortium name="RefSeq"/>
        </authorList>
    </citation>
    <scope>IDENTIFICATION</scope>
    <source>
        <tissue evidence="9">Whole larvae</tissue>
    </source>
</reference>
<dbReference type="Gene3D" id="3.30.200.160">
    <property type="entry name" value="TFIIIC, subcomplex tauA, subunit Sfc1, barrel domain"/>
    <property type="match status" value="1"/>
</dbReference>
<dbReference type="RefSeq" id="XP_052758544.1">
    <property type="nucleotide sequence ID" value="XM_052902584.1"/>
</dbReference>
<evidence type="ECO:0000313" key="8">
    <source>
        <dbReference type="Proteomes" id="UP001652740"/>
    </source>
</evidence>
<sequence>METDNSNRELVCIQFPGIVKNNEKALRCLGGIKNISQVYSHPTKKRLGLCFQPDNPYVKKIYADEKPTAGVVIKVRVKKTIENNEVKREIMSTAIVGRVSKIFKFESMCDFQYLPVEEKPGSSQGQCVLEKLLPTGLEDTGFMSEPSQLFIVPSHFTRSDKPVGYMYTDKRYQEKKAITDNEDNLHYRLRLERGMPTAGVPFNLIDNLPTEPQEFYVKQKIERLSTYPALQNEYELVQKLFDERPIWSMNLVKYHSKVRTPSLKIILPCLAFYMKSGPWKMLWVKYGYDPRKDPAARMYQSLDFRVRHTVGIHSVVLTREHAQYKRADRVRSKHKHRNISDTSANEEITEATVYFRPGVPPSQRQVYYQLCDIKLPEVEELLAKEPPPGYLCHPKRGWLPPKGEETCRDHMFEYLKQMVISNYSADVKFEQGSSDEDNSEDEGSSAIGTEVDEAQ</sequence>
<name>A0ABM3N4R6_GALME</name>
<evidence type="ECO:0000256" key="4">
    <source>
        <dbReference type="ARBA" id="ARBA00023242"/>
    </source>
</evidence>
<feature type="domain" description="Transcription factor IIIC subunit 5 HTH" evidence="6">
    <location>
        <begin position="150"/>
        <end position="305"/>
    </location>
</feature>
<organism evidence="8 9">
    <name type="scientific">Galleria mellonella</name>
    <name type="common">Greater wax moth</name>
    <dbReference type="NCBI Taxonomy" id="7137"/>
    <lineage>
        <taxon>Eukaryota</taxon>
        <taxon>Metazoa</taxon>
        <taxon>Ecdysozoa</taxon>
        <taxon>Arthropoda</taxon>
        <taxon>Hexapoda</taxon>
        <taxon>Insecta</taxon>
        <taxon>Pterygota</taxon>
        <taxon>Neoptera</taxon>
        <taxon>Endopterygota</taxon>
        <taxon>Lepidoptera</taxon>
        <taxon>Glossata</taxon>
        <taxon>Ditrysia</taxon>
        <taxon>Pyraloidea</taxon>
        <taxon>Pyralidae</taxon>
        <taxon>Galleriinae</taxon>
        <taxon>Galleria</taxon>
    </lineage>
</organism>
<keyword evidence="3" id="KW-0804">Transcription</keyword>
<feature type="compositionally biased region" description="Acidic residues" evidence="5">
    <location>
        <begin position="433"/>
        <end position="443"/>
    </location>
</feature>
<evidence type="ECO:0000256" key="5">
    <source>
        <dbReference type="SAM" id="MobiDB-lite"/>
    </source>
</evidence>
<keyword evidence="8" id="KW-1185">Reference proteome</keyword>
<dbReference type="InterPro" id="IPR040454">
    <property type="entry name" value="TF_IIIC_Tfc1/Sfc1"/>
</dbReference>
<dbReference type="Pfam" id="PF17682">
    <property type="entry name" value="Tau95_N"/>
    <property type="match status" value="1"/>
</dbReference>
<evidence type="ECO:0000259" key="6">
    <source>
        <dbReference type="Pfam" id="PF09734"/>
    </source>
</evidence>
<dbReference type="InterPro" id="IPR041499">
    <property type="entry name" value="Tfc1/Sfc1_N"/>
</dbReference>
<dbReference type="Pfam" id="PF09734">
    <property type="entry name" value="Tau95"/>
    <property type="match status" value="1"/>
</dbReference>